<evidence type="ECO:0000256" key="1">
    <source>
        <dbReference type="SAM" id="Coils"/>
    </source>
</evidence>
<reference evidence="3 4" key="1">
    <citation type="submission" date="2018-02" db="EMBL/GenBank/DDBJ databases">
        <authorList>
            <person name="Dubost A."/>
        </authorList>
    </citation>
    <scope>NUCLEOTIDE SEQUENCE [LARGE SCALE GENOMIC DNA]</scope>
    <source>
        <strain evidence="4">JV551A3</strain>
    </source>
</reference>
<evidence type="ECO:0000259" key="2">
    <source>
        <dbReference type="Pfam" id="PF18476"/>
    </source>
</evidence>
<sequence length="178" mass="20652">MPFDSIGGVQYWHFDGWSIAMRKAFPGHFANNPDELKKLWENSLIAVDANLLLSLYRYSESTRAEFIEVFERLKDRLWIPNQVAKEFLRNRLKVISDQAKTYDEAIQNLENLRRDFENTKHHPFVSPEVLGDCIKSFDLIVGELKSNKARHDSKIYSDDIKDVIGDIFDGKVGGWVCE</sequence>
<accession>A0AAQ1PC49</accession>
<comment type="caution">
    <text evidence="3">The sequence shown here is derived from an EMBL/GenBank/DDBJ whole genome shotgun (WGS) entry which is preliminary data.</text>
</comment>
<evidence type="ECO:0000313" key="3">
    <source>
        <dbReference type="EMBL" id="SPO61537.1"/>
    </source>
</evidence>
<protein>
    <recommendedName>
        <fullName evidence="2">PIN like domain-containing protein</fullName>
    </recommendedName>
</protein>
<dbReference type="Proteomes" id="UP000294335">
    <property type="component" value="Unassembled WGS sequence"/>
</dbReference>
<dbReference type="AlphaFoldDB" id="A0AAQ1PC49"/>
<dbReference type="EMBL" id="OPYN01000150">
    <property type="protein sequence ID" value="SPO61537.1"/>
    <property type="molecule type" value="Genomic_DNA"/>
</dbReference>
<feature type="domain" description="PIN like" evidence="2">
    <location>
        <begin position="44"/>
        <end position="173"/>
    </location>
</feature>
<dbReference type="InterPro" id="IPR041578">
    <property type="entry name" value="PIN_8"/>
</dbReference>
<evidence type="ECO:0000313" key="4">
    <source>
        <dbReference type="Proteomes" id="UP000294335"/>
    </source>
</evidence>
<name>A0AAQ1PC49_9PSED</name>
<organism evidence="3 4">
    <name type="scientific">Pseudomonas inefficax</name>
    <dbReference type="NCBI Taxonomy" id="2078786"/>
    <lineage>
        <taxon>Bacteria</taxon>
        <taxon>Pseudomonadati</taxon>
        <taxon>Pseudomonadota</taxon>
        <taxon>Gammaproteobacteria</taxon>
        <taxon>Pseudomonadales</taxon>
        <taxon>Pseudomonadaceae</taxon>
        <taxon>Pseudomonas</taxon>
    </lineage>
</organism>
<dbReference type="RefSeq" id="WP_133978952.1">
    <property type="nucleotide sequence ID" value="NZ_OPYN01000150.1"/>
</dbReference>
<proteinExistence type="predicted"/>
<keyword evidence="1" id="KW-0175">Coiled coil</keyword>
<feature type="coiled-coil region" evidence="1">
    <location>
        <begin position="92"/>
        <end position="122"/>
    </location>
</feature>
<gene>
    <name evidence="3" type="ORF">JV551A3_V1_1500014</name>
</gene>
<dbReference type="Pfam" id="PF18476">
    <property type="entry name" value="PIN_8"/>
    <property type="match status" value="1"/>
</dbReference>
<keyword evidence="4" id="KW-1185">Reference proteome</keyword>